<keyword evidence="2" id="KW-0812">Transmembrane</keyword>
<dbReference type="Pfam" id="PF09822">
    <property type="entry name" value="ABC_transp_aux"/>
    <property type="match status" value="1"/>
</dbReference>
<keyword evidence="6" id="KW-1185">Reference proteome</keyword>
<feature type="coiled-coil region" evidence="1">
    <location>
        <begin position="501"/>
        <end position="528"/>
    </location>
</feature>
<evidence type="ECO:0000313" key="6">
    <source>
        <dbReference type="Proteomes" id="UP000256561"/>
    </source>
</evidence>
<feature type="domain" description="ABC-type uncharacterised transport system" evidence="3">
    <location>
        <begin position="183"/>
        <end position="467"/>
    </location>
</feature>
<organism evidence="5 6">
    <name type="scientific">Alteromonas aestuariivivens</name>
    <dbReference type="NCBI Taxonomy" id="1938339"/>
    <lineage>
        <taxon>Bacteria</taxon>
        <taxon>Pseudomonadati</taxon>
        <taxon>Pseudomonadota</taxon>
        <taxon>Gammaproteobacteria</taxon>
        <taxon>Alteromonadales</taxon>
        <taxon>Alteromonadaceae</taxon>
        <taxon>Alteromonas/Salinimonas group</taxon>
        <taxon>Alteromonas</taxon>
    </lineage>
</organism>
<evidence type="ECO:0000259" key="4">
    <source>
        <dbReference type="Pfam" id="PF23357"/>
    </source>
</evidence>
<protein>
    <submittedName>
        <fullName evidence="5">ABC transporter</fullName>
    </submittedName>
</protein>
<name>A0A3D8MFK8_9ALTE</name>
<dbReference type="RefSeq" id="WP_115591584.1">
    <property type="nucleotide sequence ID" value="NZ_QRHA01000001.1"/>
</dbReference>
<dbReference type="Pfam" id="PF23357">
    <property type="entry name" value="DUF7088"/>
    <property type="match status" value="1"/>
</dbReference>
<feature type="transmembrane region" description="Helical" evidence="2">
    <location>
        <begin position="576"/>
        <end position="600"/>
    </location>
</feature>
<dbReference type="InterPro" id="IPR055396">
    <property type="entry name" value="DUF7088"/>
</dbReference>
<accession>A0A3D8MFK8</accession>
<keyword evidence="2" id="KW-0472">Membrane</keyword>
<evidence type="ECO:0000256" key="2">
    <source>
        <dbReference type="SAM" id="Phobius"/>
    </source>
</evidence>
<gene>
    <name evidence="5" type="ORF">DXV75_02230</name>
</gene>
<dbReference type="InterPro" id="IPR019196">
    <property type="entry name" value="ABC_transp_unknown"/>
</dbReference>
<comment type="caution">
    <text evidence="5">The sequence shown here is derived from an EMBL/GenBank/DDBJ whole genome shotgun (WGS) entry which is preliminary data.</text>
</comment>
<keyword evidence="2" id="KW-1133">Transmembrane helix</keyword>
<reference evidence="6" key="1">
    <citation type="submission" date="2018-08" db="EMBL/GenBank/DDBJ databases">
        <authorList>
            <person name="Zhang J."/>
            <person name="Du Z.-J."/>
        </authorList>
    </citation>
    <scope>NUCLEOTIDE SEQUENCE [LARGE SCALE GENOMIC DNA]</scope>
    <source>
        <strain evidence="6">KCTC 52655</strain>
    </source>
</reference>
<keyword evidence="1" id="KW-0175">Coiled coil</keyword>
<dbReference type="EMBL" id="QRHA01000001">
    <property type="protein sequence ID" value="RDV29294.1"/>
    <property type="molecule type" value="Genomic_DNA"/>
</dbReference>
<dbReference type="Proteomes" id="UP000256561">
    <property type="component" value="Unassembled WGS sequence"/>
</dbReference>
<dbReference type="OrthoDB" id="9777219at2"/>
<evidence type="ECO:0000313" key="5">
    <source>
        <dbReference type="EMBL" id="RDV29294.1"/>
    </source>
</evidence>
<sequence>MKKTSAIFSLVLLVLLFAGLVVVNNQLLSTVRADLTENQVYSLSQGSKDVLGELDEPITLYYFFSDSTSKGMTSLRNYADRVRSLLEEYEQASNGKVRLEVIDPEPFSEAEDKANQLGLTGATIGPVGEAIYFGLAGTNALDDHFSIAFFDPQKEQFLEYDISKLIYQLSDPEPVTVALVTDLPVTGGQNPMTGQFSPAMVFYEQLAQLYDVQVVSSSQSDLPEGTDVVILAHPKGLSESLAYAVDQFAMHQGRILAFVDPHYESDPMSMMGSMGANQSELPMLQKWGVEVLPEVVLDAQLGLDIRAPSGGIVMHPGILGLTSQNLNREDVTTANLESINGASMGAIQLAAKSQLKLETLASSSDNATLMPADLYAQTQDPEQLQRNLGAAPQSYVVAARVTGSANSAFEQAMDDDVEFVAATDKLNLVLVSDADWLADRFWVQQSNFFGQTIFTPFANNGDFVTNAAENLAGSNALISVRSRGTFARPFTRVQSLELQAEARFREQEERLQAQLAQTEEQLAQLQSQPGQGGALVLTQEQQAAIDEFVEQRVAIRKELRDVRYQLERDIDRLGNWLKFLNIAVAPLLLVIVLFGLAKLFRRRAGKEYRGEAL</sequence>
<dbReference type="AlphaFoldDB" id="A0A3D8MFK8"/>
<proteinExistence type="predicted"/>
<feature type="domain" description="DUF7088" evidence="4">
    <location>
        <begin position="37"/>
        <end position="137"/>
    </location>
</feature>
<evidence type="ECO:0000256" key="1">
    <source>
        <dbReference type="SAM" id="Coils"/>
    </source>
</evidence>
<evidence type="ECO:0000259" key="3">
    <source>
        <dbReference type="Pfam" id="PF09822"/>
    </source>
</evidence>